<dbReference type="Pfam" id="PF06429">
    <property type="entry name" value="Flg_bbr_C"/>
    <property type="match status" value="1"/>
</dbReference>
<reference evidence="4 5" key="1">
    <citation type="submission" date="2017-01" db="EMBL/GenBank/DDBJ databases">
        <title>Draft sequence of Acidihalobacter ferrooxidans strain DSM 14175 (strain V8).</title>
        <authorList>
            <person name="Khaleque H.N."/>
            <person name="Ramsay J.P."/>
            <person name="Murphy R.J.T."/>
            <person name="Kaksonen A.H."/>
            <person name="Boxall N.J."/>
            <person name="Watkin E.L.J."/>
        </authorList>
    </citation>
    <scope>NUCLEOTIDE SEQUENCE [LARGE SCALE GENOMIC DNA]</scope>
    <source>
        <strain evidence="4 5">V8</strain>
    </source>
</reference>
<feature type="domain" description="Flagellar hook-associated protein 1 D2-like" evidence="3">
    <location>
        <begin position="42"/>
        <end position="122"/>
    </location>
</feature>
<dbReference type="PANTHER" id="PTHR30033:SF1">
    <property type="entry name" value="FLAGELLAR HOOK-ASSOCIATED PROTEIN 1"/>
    <property type="match status" value="1"/>
</dbReference>
<evidence type="ECO:0000313" key="4">
    <source>
        <dbReference type="EMBL" id="APZ42993.1"/>
    </source>
</evidence>
<comment type="similarity">
    <text evidence="1">Belongs to the flagella basal body rod proteins family.</text>
</comment>
<dbReference type="OrthoDB" id="9802553at2"/>
<dbReference type="InterPro" id="IPR010930">
    <property type="entry name" value="Flg_bb/hook_C_dom"/>
</dbReference>
<protein>
    <submittedName>
        <fullName evidence="4">Uncharacterized protein</fullName>
    </submittedName>
</protein>
<evidence type="ECO:0000256" key="1">
    <source>
        <dbReference type="ARBA" id="ARBA00009677"/>
    </source>
</evidence>
<dbReference type="InterPro" id="IPR049119">
    <property type="entry name" value="FlgK_D2-like"/>
</dbReference>
<dbReference type="STRING" id="1765967.BW247_07705"/>
<keyword evidence="5" id="KW-1185">Reference proteome</keyword>
<evidence type="ECO:0000313" key="5">
    <source>
        <dbReference type="Proteomes" id="UP000243807"/>
    </source>
</evidence>
<dbReference type="PANTHER" id="PTHR30033">
    <property type="entry name" value="FLAGELLAR HOOK-ASSOCIATED PROTEIN 1"/>
    <property type="match status" value="1"/>
</dbReference>
<accession>A0A1P8UGL8</accession>
<dbReference type="Pfam" id="PF21158">
    <property type="entry name" value="flgK_1st_1"/>
    <property type="match status" value="1"/>
</dbReference>
<dbReference type="GO" id="GO:0005198">
    <property type="term" value="F:structural molecule activity"/>
    <property type="evidence" value="ECO:0007669"/>
    <property type="project" value="InterPro"/>
</dbReference>
<dbReference type="EMBL" id="CP019434">
    <property type="protein sequence ID" value="APZ42993.1"/>
    <property type="molecule type" value="Genomic_DNA"/>
</dbReference>
<proteinExistence type="inferred from homology"/>
<evidence type="ECO:0000259" key="2">
    <source>
        <dbReference type="Pfam" id="PF06429"/>
    </source>
</evidence>
<evidence type="ECO:0000259" key="3">
    <source>
        <dbReference type="Pfam" id="PF21158"/>
    </source>
</evidence>
<gene>
    <name evidence="4" type="ORF">BW247_07705</name>
</gene>
<name>A0A1P8UGL8_9GAMM</name>
<sequence length="348" mass="35128">MGRIAIGVGTQFNTLQQQGIDLNGQPGTDFFKVPQPQVFPASSNAGTSGLPSVNIADASQLTTDNYRLSYAGSSGWTLTDTTTNQPVSMTGSGTSASPYTAAGLHIVVPTNVSAGDNFTIEPTTYAARDLSLNLTNSRQIAAASVVASTATQANAGNATISSPTLTAAAGSVNTTSVNLTISGNPPNTWTATDAANGTTLSSGAYSQTNGATIALNGWSVNLSGGAQTGDSFTVSGTGPGDNGNALRMAASQQQNLLENGGSGATATFGAAYSQLVAQVGTETQAAQTSAKTNQALLNQATALQQSISGVNLDQEAANLLKYQQAYQASAKVIATANSLFKTLLQAVQ</sequence>
<dbReference type="GO" id="GO:0009424">
    <property type="term" value="C:bacterial-type flagellum hook"/>
    <property type="evidence" value="ECO:0007669"/>
    <property type="project" value="InterPro"/>
</dbReference>
<dbReference type="Proteomes" id="UP000243807">
    <property type="component" value="Chromosome"/>
</dbReference>
<dbReference type="SUPFAM" id="SSF64518">
    <property type="entry name" value="Phase 1 flagellin"/>
    <property type="match status" value="2"/>
</dbReference>
<dbReference type="GO" id="GO:0044780">
    <property type="term" value="P:bacterial-type flagellum assembly"/>
    <property type="evidence" value="ECO:0007669"/>
    <property type="project" value="InterPro"/>
</dbReference>
<organism evidence="4 5">
    <name type="scientific">Acidihalobacter ferrooxydans</name>
    <dbReference type="NCBI Taxonomy" id="1765967"/>
    <lineage>
        <taxon>Bacteria</taxon>
        <taxon>Pseudomonadati</taxon>
        <taxon>Pseudomonadota</taxon>
        <taxon>Gammaproteobacteria</taxon>
        <taxon>Chromatiales</taxon>
        <taxon>Ectothiorhodospiraceae</taxon>
        <taxon>Acidihalobacter</taxon>
    </lineage>
</organism>
<dbReference type="AlphaFoldDB" id="A0A1P8UGL8"/>
<dbReference type="KEGG" id="afy:BW247_07705"/>
<dbReference type="InterPro" id="IPR002371">
    <property type="entry name" value="FlgK"/>
</dbReference>
<feature type="domain" description="Flagellar basal-body/hook protein C-terminal" evidence="2">
    <location>
        <begin position="307"/>
        <end position="345"/>
    </location>
</feature>